<accession>A0ABW9LT14</accession>
<proteinExistence type="predicted"/>
<sequence length="119" mass="12978">MSTTASLLAALWPGHHLVFDWRVRAAASGLRLAAGLGPCPGIEPSAIESESSPLGFDDYTLVRDWLQALDLPLVVSQRALYCLSRRAGHDPDRPWTEYSRIVVSLLNSLEDPPAPADIE</sequence>
<evidence type="ECO:0000313" key="2">
    <source>
        <dbReference type="Proteomes" id="UP001635817"/>
    </source>
</evidence>
<evidence type="ECO:0000313" key="1">
    <source>
        <dbReference type="EMBL" id="MFN6550635.1"/>
    </source>
</evidence>
<gene>
    <name evidence="1" type="ORF">ACK4CP_09545</name>
</gene>
<dbReference type="RefSeq" id="WP_409549421.1">
    <property type="nucleotide sequence ID" value="NZ_JBKBDE010000002.1"/>
</dbReference>
<name>A0ABW9LT14_9MYCO</name>
<protein>
    <submittedName>
        <fullName evidence="1">Uncharacterized protein</fullName>
    </submittedName>
</protein>
<keyword evidence="2" id="KW-1185">Reference proteome</keyword>
<organism evidence="1 2">
    <name type="scientific">Mycolicibacterium septicum</name>
    <dbReference type="NCBI Taxonomy" id="98668"/>
    <lineage>
        <taxon>Bacteria</taxon>
        <taxon>Bacillati</taxon>
        <taxon>Actinomycetota</taxon>
        <taxon>Actinomycetes</taxon>
        <taxon>Mycobacteriales</taxon>
        <taxon>Mycobacteriaceae</taxon>
        <taxon>Mycolicibacterium</taxon>
    </lineage>
</organism>
<reference evidence="1 2" key="1">
    <citation type="submission" date="2024-12" db="EMBL/GenBank/DDBJ databases">
        <title>The coexistence of Mycolicibacterium septicum and Mycolicibacterium nivoides in clinical samples.</title>
        <authorList>
            <person name="Wang C."/>
            <person name="Feng Y."/>
            <person name="Zong Z."/>
        </authorList>
    </citation>
    <scope>NUCLEOTIDE SEQUENCE [LARGE SCALE GENOMIC DNA]</scope>
    <source>
        <strain evidence="1 2">120310</strain>
    </source>
</reference>
<dbReference type="Proteomes" id="UP001635817">
    <property type="component" value="Unassembled WGS sequence"/>
</dbReference>
<dbReference type="EMBL" id="JBKBDE010000002">
    <property type="protein sequence ID" value="MFN6550635.1"/>
    <property type="molecule type" value="Genomic_DNA"/>
</dbReference>
<comment type="caution">
    <text evidence="1">The sequence shown here is derived from an EMBL/GenBank/DDBJ whole genome shotgun (WGS) entry which is preliminary data.</text>
</comment>